<gene>
    <name evidence="9" type="ORF">AB8Z38_18415</name>
</gene>
<accession>A0AB39XT98</accession>
<dbReference type="RefSeq" id="WP_247804211.1">
    <property type="nucleotide sequence ID" value="NZ_CP165734.1"/>
</dbReference>
<comment type="cofactor">
    <cofactor evidence="1">
        <name>[4Fe-4S] cluster</name>
        <dbReference type="ChEBI" id="CHEBI:49883"/>
    </cofactor>
</comment>
<keyword evidence="2" id="KW-0813">Transport</keyword>
<dbReference type="AlphaFoldDB" id="A0AB39XT98"/>
<evidence type="ECO:0000256" key="4">
    <source>
        <dbReference type="ARBA" id="ARBA00022723"/>
    </source>
</evidence>
<evidence type="ECO:0000313" key="9">
    <source>
        <dbReference type="EMBL" id="XDV61052.1"/>
    </source>
</evidence>
<dbReference type="InterPro" id="IPR017900">
    <property type="entry name" value="4Fe4S_Fe_S_CS"/>
</dbReference>
<dbReference type="PROSITE" id="PS00198">
    <property type="entry name" value="4FE4S_FER_1"/>
    <property type="match status" value="1"/>
</dbReference>
<keyword evidence="6" id="KW-0408">Iron</keyword>
<dbReference type="GO" id="GO:0046872">
    <property type="term" value="F:metal ion binding"/>
    <property type="evidence" value="ECO:0007669"/>
    <property type="project" value="UniProtKB-KW"/>
</dbReference>
<evidence type="ECO:0000256" key="3">
    <source>
        <dbReference type="ARBA" id="ARBA00022485"/>
    </source>
</evidence>
<dbReference type="PROSITE" id="PS51379">
    <property type="entry name" value="4FE4S_FER_2"/>
    <property type="match status" value="1"/>
</dbReference>
<feature type="domain" description="4Fe-4S ferredoxin-type" evidence="8">
    <location>
        <begin position="1"/>
        <end position="30"/>
    </location>
</feature>
<dbReference type="FunFam" id="3.30.70.20:FF:000045">
    <property type="entry name" value="Ferredoxin, 4Fe-4S"/>
    <property type="match status" value="1"/>
</dbReference>
<organism evidence="9">
    <name type="scientific">Bradyrhizobium sp. LLZ17</name>
    <dbReference type="NCBI Taxonomy" id="3239388"/>
    <lineage>
        <taxon>Bacteria</taxon>
        <taxon>Pseudomonadati</taxon>
        <taxon>Pseudomonadota</taxon>
        <taxon>Alphaproteobacteria</taxon>
        <taxon>Hyphomicrobiales</taxon>
        <taxon>Nitrobacteraceae</taxon>
        <taxon>Bradyrhizobium</taxon>
    </lineage>
</organism>
<evidence type="ECO:0000256" key="6">
    <source>
        <dbReference type="ARBA" id="ARBA00023004"/>
    </source>
</evidence>
<dbReference type="Pfam" id="PF00037">
    <property type="entry name" value="Fer4"/>
    <property type="match status" value="1"/>
</dbReference>
<evidence type="ECO:0000256" key="7">
    <source>
        <dbReference type="ARBA" id="ARBA00023014"/>
    </source>
</evidence>
<proteinExistence type="predicted"/>
<evidence type="ECO:0000256" key="5">
    <source>
        <dbReference type="ARBA" id="ARBA00022982"/>
    </source>
</evidence>
<dbReference type="InterPro" id="IPR017896">
    <property type="entry name" value="4Fe4S_Fe-S-bd"/>
</dbReference>
<dbReference type="GO" id="GO:0051539">
    <property type="term" value="F:4 iron, 4 sulfur cluster binding"/>
    <property type="evidence" value="ECO:0007669"/>
    <property type="project" value="UniProtKB-KW"/>
</dbReference>
<dbReference type="SUPFAM" id="SSF54862">
    <property type="entry name" value="4Fe-4S ferredoxins"/>
    <property type="match status" value="1"/>
</dbReference>
<keyword evidence="5" id="KW-0249">Electron transport</keyword>
<keyword evidence="4" id="KW-0479">Metal-binding</keyword>
<protein>
    <submittedName>
        <fullName evidence="9">4Fe-4S binding protein</fullName>
    </submittedName>
</protein>
<evidence type="ECO:0000256" key="2">
    <source>
        <dbReference type="ARBA" id="ARBA00022448"/>
    </source>
</evidence>
<dbReference type="EMBL" id="CP165734">
    <property type="protein sequence ID" value="XDV61052.1"/>
    <property type="molecule type" value="Genomic_DNA"/>
</dbReference>
<sequence>MAYKIVASQCTVCGACEFECPNAAISLKRDIYVIDAKKCTECEGHCDTPQCAVVCPVPDTCVPSKTA</sequence>
<dbReference type="Gene3D" id="3.30.70.20">
    <property type="match status" value="1"/>
</dbReference>
<evidence type="ECO:0000259" key="8">
    <source>
        <dbReference type="PROSITE" id="PS51379"/>
    </source>
</evidence>
<keyword evidence="3" id="KW-0004">4Fe-4S</keyword>
<evidence type="ECO:0000256" key="1">
    <source>
        <dbReference type="ARBA" id="ARBA00001966"/>
    </source>
</evidence>
<name>A0AB39XT98_9BRAD</name>
<reference evidence="9" key="1">
    <citation type="submission" date="2024-08" db="EMBL/GenBank/DDBJ databases">
        <authorList>
            <person name="Chaddad Z."/>
            <person name="Lamrabet M."/>
            <person name="Bouhnik O."/>
            <person name="Alami S."/>
            <person name="Wipf D."/>
            <person name="Courty P.E."/>
            <person name="Missbah El Idrissi M."/>
        </authorList>
    </citation>
    <scope>NUCLEOTIDE SEQUENCE</scope>
    <source>
        <strain evidence="9">LLZ17</strain>
    </source>
</reference>
<keyword evidence="7" id="KW-0411">Iron-sulfur</keyword>